<dbReference type="SUPFAM" id="SSF103473">
    <property type="entry name" value="MFS general substrate transporter"/>
    <property type="match status" value="2"/>
</dbReference>
<feature type="transmembrane region" description="Helical" evidence="7">
    <location>
        <begin position="540"/>
        <end position="561"/>
    </location>
</feature>
<feature type="transmembrane region" description="Helical" evidence="7">
    <location>
        <begin position="626"/>
        <end position="647"/>
    </location>
</feature>
<evidence type="ECO:0000256" key="1">
    <source>
        <dbReference type="ARBA" id="ARBA00004141"/>
    </source>
</evidence>
<feature type="transmembrane region" description="Helical" evidence="7">
    <location>
        <begin position="758"/>
        <end position="781"/>
    </location>
</feature>
<evidence type="ECO:0000256" key="5">
    <source>
        <dbReference type="ARBA" id="ARBA00022839"/>
    </source>
</evidence>
<organism evidence="9 10">
    <name type="scientific">Mesorhabditis belari</name>
    <dbReference type="NCBI Taxonomy" id="2138241"/>
    <lineage>
        <taxon>Eukaryota</taxon>
        <taxon>Metazoa</taxon>
        <taxon>Ecdysozoa</taxon>
        <taxon>Nematoda</taxon>
        <taxon>Chromadorea</taxon>
        <taxon>Rhabditida</taxon>
        <taxon>Rhabditina</taxon>
        <taxon>Rhabditomorpha</taxon>
        <taxon>Rhabditoidea</taxon>
        <taxon>Rhabditidae</taxon>
        <taxon>Mesorhabditinae</taxon>
        <taxon>Mesorhabditis</taxon>
    </lineage>
</organism>
<feature type="transmembrane region" description="Helical" evidence="7">
    <location>
        <begin position="724"/>
        <end position="746"/>
    </location>
</feature>
<dbReference type="Proteomes" id="UP000887575">
    <property type="component" value="Unassembled WGS sequence"/>
</dbReference>
<dbReference type="GO" id="GO:0022857">
    <property type="term" value="F:transmembrane transporter activity"/>
    <property type="evidence" value="ECO:0007669"/>
    <property type="project" value="InterPro"/>
</dbReference>
<comment type="subcellular location">
    <subcellularLocation>
        <location evidence="1">Membrane</location>
        <topology evidence="1">Multi-pass membrane protein</topology>
    </subcellularLocation>
</comment>
<dbReference type="InterPro" id="IPR036259">
    <property type="entry name" value="MFS_trans_sf"/>
</dbReference>
<dbReference type="GO" id="GO:0016020">
    <property type="term" value="C:membrane"/>
    <property type="evidence" value="ECO:0007669"/>
    <property type="project" value="UniProtKB-SubCell"/>
</dbReference>
<dbReference type="FunFam" id="3.30.420.10:FF:000003">
    <property type="entry name" value="Oligoribonuclease"/>
    <property type="match status" value="1"/>
</dbReference>
<dbReference type="CDD" id="cd06135">
    <property type="entry name" value="Orn"/>
    <property type="match status" value="1"/>
</dbReference>
<feature type="transmembrane region" description="Helical" evidence="7">
    <location>
        <begin position="659"/>
        <end position="678"/>
    </location>
</feature>
<dbReference type="SUPFAM" id="SSF56219">
    <property type="entry name" value="DNase I-like"/>
    <property type="match status" value="1"/>
</dbReference>
<dbReference type="SMART" id="SM00479">
    <property type="entry name" value="EXOIII"/>
    <property type="match status" value="1"/>
</dbReference>
<dbReference type="InterPro" id="IPR036691">
    <property type="entry name" value="Endo/exonu/phosph_ase_sf"/>
</dbReference>
<dbReference type="WBParaSite" id="MBELARI_LOCUS17895">
    <property type="protein sequence ID" value="MBELARI_LOCUS17895"/>
    <property type="gene ID" value="MBELARI_LOCUS17895"/>
</dbReference>
<name>A0AAF3J5R0_9BILA</name>
<feature type="transmembrane region" description="Helical" evidence="7">
    <location>
        <begin position="483"/>
        <end position="503"/>
    </location>
</feature>
<dbReference type="GO" id="GO:0000175">
    <property type="term" value="F:3'-5'-RNA exonuclease activity"/>
    <property type="evidence" value="ECO:0007669"/>
    <property type="project" value="InterPro"/>
</dbReference>
<dbReference type="Gene3D" id="3.60.10.10">
    <property type="entry name" value="Endonuclease/exonuclease/phosphatase"/>
    <property type="match status" value="1"/>
</dbReference>
<evidence type="ECO:0000256" key="6">
    <source>
        <dbReference type="ARBA" id="ARBA00072681"/>
    </source>
</evidence>
<accession>A0AAF3J5R0</accession>
<evidence type="ECO:0000259" key="8">
    <source>
        <dbReference type="PROSITE" id="PS50850"/>
    </source>
</evidence>
<dbReference type="GO" id="GO:0003676">
    <property type="term" value="F:nucleic acid binding"/>
    <property type="evidence" value="ECO:0007669"/>
    <property type="project" value="InterPro"/>
</dbReference>
<dbReference type="InterPro" id="IPR022894">
    <property type="entry name" value="Oligoribonuclease"/>
</dbReference>
<feature type="transmembrane region" description="Helical" evidence="7">
    <location>
        <begin position="855"/>
        <end position="877"/>
    </location>
</feature>
<dbReference type="InterPro" id="IPR020846">
    <property type="entry name" value="MFS_dom"/>
</dbReference>
<reference evidence="10" key="1">
    <citation type="submission" date="2024-02" db="UniProtKB">
        <authorList>
            <consortium name="WormBaseParasite"/>
        </authorList>
    </citation>
    <scope>IDENTIFICATION</scope>
</reference>
<feature type="transmembrane region" description="Helical" evidence="7">
    <location>
        <begin position="889"/>
        <end position="913"/>
    </location>
</feature>
<sequence length="967" mass="109125">MVSLQEVQNETCAKQLNDLLGNEWTMVYAKKDYPDVALATKHTVIPESVLNTTAGVHATIEFPDGFRVNFWAFHGWYKAYGPYAAFNRLVTNISQIIVGENVPSRKKTGRAGNIKEILNCKTMKGDLKELKEIPMVIAGDFNSPSHQDWIEENKDLHGGWVVPWPSTKQLTDVGFVDSFREIYPDPIKDPGLTWSTMCKQNIEWEYSFPEPQDRVDFIFYKGFVRPMRSELYSGAEAIKIMPNQKTNDYPSDHYALFTDFEMFSGNFLKRITQALIGRMTLPETTKASTSAMQGRLVWIDCEMTGLEPEVQTLVEVAVIVTDQDLNIVAEGPDIVIHQTEEVLDNMNPWCKKTFAKNGLLQKIRDSKISMEEAEAQVLSFLEPLVEKGVSPIAGNTVWMDRVFIKKYMPRLDAHLHYRALDVSTLKEISLRWYPEELKLAPKKKGLHRALDDIKESITELKFYKENIFKQKKSPHMGLLTHRFRYIVVFGCFLCLTAINSNYITMNFTFICMKDDMDGAIKNDNGTLVSRYDYTPMEKSYIVWAVAAGTILGTFPINWGYIHYGARFPFLIAGTLSALSTALVPFAASFSYPFLLGLRFVQGLAYSADFAAIGLVTVRWAPLAETGVFIAAMTSFTPVSTTITNPVSGWICDSSLGWKWAFYAHAIATVIFFLGWLWYYTDNPSTHPRVDSKELKKIQEGKTEAHIKGDSFVPYLEICKNKTILVVWFNSFGEMTTVTLLLTYMPLYLNTEIIKNPVIIVVWLNSLAEMFSGISILTYMPIYFHTVLGFDVVTTGILAAVSSFMHAPLKYASGYFSDRIHSINEIKKMQVCNFIAVGFAGICCIMIGIVKRAAGGVLAVVFFTGVYLSMSANCGGFYKCGTLVSRQYAHFVLATIQFMKCVALVAAPASWAIFVRDETDVVQWSYVFYLNGAVLIVANILFLFVCTDQPAAFTHITRESRDQMKKDT</sequence>
<keyword evidence="7" id="KW-1133">Transmembrane helix</keyword>
<keyword evidence="9" id="KW-1185">Reference proteome</keyword>
<dbReference type="Gene3D" id="3.30.420.10">
    <property type="entry name" value="Ribonuclease H-like superfamily/Ribonuclease H"/>
    <property type="match status" value="1"/>
</dbReference>
<evidence type="ECO:0000256" key="3">
    <source>
        <dbReference type="ARBA" id="ARBA00022722"/>
    </source>
</evidence>
<protein>
    <recommendedName>
        <fullName evidence="6">Probable oligoribonuclease</fullName>
    </recommendedName>
</protein>
<feature type="transmembrane region" description="Helical" evidence="7">
    <location>
        <begin position="925"/>
        <end position="945"/>
    </location>
</feature>
<keyword evidence="7" id="KW-0472">Membrane</keyword>
<dbReference type="AlphaFoldDB" id="A0AAF3J5R0"/>
<evidence type="ECO:0000313" key="10">
    <source>
        <dbReference type="WBParaSite" id="MBELARI_LOCUS17895"/>
    </source>
</evidence>
<dbReference type="InterPro" id="IPR036397">
    <property type="entry name" value="RNaseH_sf"/>
</dbReference>
<dbReference type="Pfam" id="PF00929">
    <property type="entry name" value="RNase_T"/>
    <property type="match status" value="1"/>
</dbReference>
<dbReference type="PANTHER" id="PTHR45757">
    <property type="entry name" value="PROTEIN CBG23364-RELATED"/>
    <property type="match status" value="1"/>
</dbReference>
<keyword evidence="3" id="KW-0540">Nuclease</keyword>
<dbReference type="InterPro" id="IPR013520">
    <property type="entry name" value="Ribonucl_H"/>
</dbReference>
<feature type="transmembrane region" description="Helical" evidence="7">
    <location>
        <begin position="567"/>
        <end position="587"/>
    </location>
</feature>
<dbReference type="SUPFAM" id="SSF53098">
    <property type="entry name" value="Ribonuclease H-like"/>
    <property type="match status" value="1"/>
</dbReference>
<evidence type="ECO:0000256" key="7">
    <source>
        <dbReference type="SAM" id="Phobius"/>
    </source>
</evidence>
<evidence type="ECO:0000313" key="9">
    <source>
        <dbReference type="Proteomes" id="UP000887575"/>
    </source>
</evidence>
<dbReference type="Pfam" id="PF07690">
    <property type="entry name" value="MFS_1"/>
    <property type="match status" value="1"/>
</dbReference>
<keyword evidence="7" id="KW-0812">Transmembrane</keyword>
<proteinExistence type="inferred from homology"/>
<feature type="transmembrane region" description="Helical" evidence="7">
    <location>
        <begin position="599"/>
        <end position="620"/>
    </location>
</feature>
<dbReference type="PANTHER" id="PTHR45757:SF17">
    <property type="entry name" value="MAJOR FACILITATOR SUPERFAMILY (MFS) PROFILE DOMAIN-CONTAINING PROTEIN"/>
    <property type="match status" value="1"/>
</dbReference>
<comment type="similarity">
    <text evidence="2">Belongs to the oligoribonuclease family.</text>
</comment>
<feature type="domain" description="Major facilitator superfamily (MFS) profile" evidence="8">
    <location>
        <begin position="492"/>
        <end position="949"/>
    </location>
</feature>
<keyword evidence="4" id="KW-0378">Hydrolase</keyword>
<evidence type="ECO:0000256" key="4">
    <source>
        <dbReference type="ARBA" id="ARBA00022801"/>
    </source>
</evidence>
<feature type="transmembrane region" description="Helical" evidence="7">
    <location>
        <begin position="787"/>
        <end position="808"/>
    </location>
</feature>
<feature type="transmembrane region" description="Helical" evidence="7">
    <location>
        <begin position="829"/>
        <end position="849"/>
    </location>
</feature>
<dbReference type="HAMAP" id="MF_00045">
    <property type="entry name" value="Oligoribonuclease"/>
    <property type="match status" value="1"/>
</dbReference>
<keyword evidence="5" id="KW-0269">Exonuclease</keyword>
<dbReference type="InterPro" id="IPR011701">
    <property type="entry name" value="MFS"/>
</dbReference>
<evidence type="ECO:0000256" key="2">
    <source>
        <dbReference type="ARBA" id="ARBA00009921"/>
    </source>
</evidence>
<dbReference type="InterPro" id="IPR012337">
    <property type="entry name" value="RNaseH-like_sf"/>
</dbReference>
<dbReference type="PROSITE" id="PS50850">
    <property type="entry name" value="MFS"/>
    <property type="match status" value="1"/>
</dbReference>
<dbReference type="Gene3D" id="1.20.1250.20">
    <property type="entry name" value="MFS general substrate transporter like domains"/>
    <property type="match status" value="2"/>
</dbReference>
<dbReference type="NCBIfam" id="NF003765">
    <property type="entry name" value="PRK05359.1"/>
    <property type="match status" value="1"/>
</dbReference>